<dbReference type="InterPro" id="IPR037396">
    <property type="entry name" value="FMN_HAD"/>
</dbReference>
<dbReference type="GO" id="GO:0005886">
    <property type="term" value="C:plasma membrane"/>
    <property type="evidence" value="ECO:0007669"/>
    <property type="project" value="TreeGrafter"/>
</dbReference>
<feature type="domain" description="FMN hydroxy acid dehydrogenase" evidence="3">
    <location>
        <begin position="1"/>
        <end position="80"/>
    </location>
</feature>
<dbReference type="GO" id="GO:0004459">
    <property type="term" value="F:L-lactate dehydrogenase (NAD+) activity"/>
    <property type="evidence" value="ECO:0007669"/>
    <property type="project" value="TreeGrafter"/>
</dbReference>
<dbReference type="PANTHER" id="PTHR10578">
    <property type="entry name" value="S -2-HYDROXY-ACID OXIDASE-RELATED"/>
    <property type="match status" value="1"/>
</dbReference>
<dbReference type="InterPro" id="IPR000262">
    <property type="entry name" value="FMN-dep_DH"/>
</dbReference>
<keyword evidence="2" id="KW-0560">Oxidoreductase</keyword>
<dbReference type="HOGENOM" id="CLU_188790_0_0_5"/>
<name>J0R043_9HYPH</name>
<dbReference type="PROSITE" id="PS51349">
    <property type="entry name" value="FMN_HYDROXY_ACID_DH_2"/>
    <property type="match status" value="1"/>
</dbReference>
<organism evidence="4 5">
    <name type="scientific">Bartonella melophagi K-2C</name>
    <dbReference type="NCBI Taxonomy" id="1094557"/>
    <lineage>
        <taxon>Bacteria</taxon>
        <taxon>Pseudomonadati</taxon>
        <taxon>Pseudomonadota</taxon>
        <taxon>Alphaproteobacteria</taxon>
        <taxon>Hyphomicrobiales</taxon>
        <taxon>Bartonellaceae</taxon>
        <taxon>Bartonella</taxon>
    </lineage>
</organism>
<sequence length="80" mass="8334">MKQCNLVLMGIVVSNHGGRQLDGVLSTVRALLEISEAVKGDLTIFVDSGVRSGLDVVRMVAQGADAVMVGRAFAYALAAT</sequence>
<gene>
    <name evidence="4" type="ORF">ME3_00024</name>
</gene>
<evidence type="ECO:0000259" key="3">
    <source>
        <dbReference type="PROSITE" id="PS51349"/>
    </source>
</evidence>
<dbReference type="SUPFAM" id="SSF51395">
    <property type="entry name" value="FMN-linked oxidoreductases"/>
    <property type="match status" value="1"/>
</dbReference>
<dbReference type="Pfam" id="PF01070">
    <property type="entry name" value="FMN_dh"/>
    <property type="match status" value="1"/>
</dbReference>
<dbReference type="EMBL" id="AIMA01000003">
    <property type="protein sequence ID" value="EJF91801.1"/>
    <property type="molecule type" value="Genomic_DNA"/>
</dbReference>
<comment type="caution">
    <text evidence="4">The sequence shown here is derived from an EMBL/GenBank/DDBJ whole genome shotgun (WGS) entry which is preliminary data.</text>
</comment>
<dbReference type="Proteomes" id="UP000009017">
    <property type="component" value="Unassembled WGS sequence"/>
</dbReference>
<evidence type="ECO:0000313" key="5">
    <source>
        <dbReference type="Proteomes" id="UP000009017"/>
    </source>
</evidence>
<dbReference type="InterPro" id="IPR008259">
    <property type="entry name" value="FMN_hydac_DH_AS"/>
</dbReference>
<reference evidence="4 5" key="1">
    <citation type="submission" date="2012-03" db="EMBL/GenBank/DDBJ databases">
        <title>The Genome Sequence of Bartonella melophagi K-2C.</title>
        <authorList>
            <consortium name="The Broad Institute Genome Sequencing Platform"/>
            <consortium name="The Broad Institute Genome Sequencing Center for Infectious Disease"/>
            <person name="Feldgarden M."/>
            <person name="Kirby J."/>
            <person name="Kosoy M."/>
            <person name="Birtles R."/>
            <person name="Probert W.S."/>
            <person name="Chiaraviglio L."/>
            <person name="Young S.K."/>
            <person name="Zeng Q."/>
            <person name="Gargeya S."/>
            <person name="Fitzgerald M."/>
            <person name="Haas B."/>
            <person name="Abouelleil A."/>
            <person name="Alvarado L."/>
            <person name="Arachchi H.M."/>
            <person name="Berlin A."/>
            <person name="Chapman S.B."/>
            <person name="Gearin G."/>
            <person name="Goldberg J."/>
            <person name="Griggs A."/>
            <person name="Gujja S."/>
            <person name="Hansen M."/>
            <person name="Heiman D."/>
            <person name="Howarth C."/>
            <person name="Larimer J."/>
            <person name="Lui A."/>
            <person name="MacDonald P.J.P."/>
            <person name="McCowen C."/>
            <person name="Montmayeur A."/>
            <person name="Murphy C."/>
            <person name="Neiman D."/>
            <person name="Pearson M."/>
            <person name="Priest M."/>
            <person name="Roberts A."/>
            <person name="Saif S."/>
            <person name="Shea T."/>
            <person name="Sisk P."/>
            <person name="Stolte C."/>
            <person name="Sykes S."/>
            <person name="Wortman J."/>
            <person name="Nusbaum C."/>
            <person name="Birren B."/>
        </authorList>
    </citation>
    <scope>NUCLEOTIDE SEQUENCE [LARGE SCALE GENOMIC DNA]</scope>
    <source>
        <strain evidence="4 5">K-2C</strain>
    </source>
</reference>
<dbReference type="PANTHER" id="PTHR10578:SF85">
    <property type="entry name" value="L-LACTATE DEHYDROGENASE"/>
    <property type="match status" value="1"/>
</dbReference>
<protein>
    <submittedName>
        <fullName evidence="4">L-lactate dehydrogenase [cytochrome]</fullName>
    </submittedName>
</protein>
<dbReference type="AlphaFoldDB" id="J0R043"/>
<evidence type="ECO:0000256" key="1">
    <source>
        <dbReference type="ARBA" id="ARBA00001917"/>
    </source>
</evidence>
<accession>J0R043</accession>
<dbReference type="InterPro" id="IPR013785">
    <property type="entry name" value="Aldolase_TIM"/>
</dbReference>
<dbReference type="GO" id="GO:0009060">
    <property type="term" value="P:aerobic respiration"/>
    <property type="evidence" value="ECO:0007669"/>
    <property type="project" value="TreeGrafter"/>
</dbReference>
<dbReference type="PROSITE" id="PS00557">
    <property type="entry name" value="FMN_HYDROXY_ACID_DH_1"/>
    <property type="match status" value="1"/>
</dbReference>
<comment type="cofactor">
    <cofactor evidence="1">
        <name>FMN</name>
        <dbReference type="ChEBI" id="CHEBI:58210"/>
    </cofactor>
</comment>
<evidence type="ECO:0000256" key="2">
    <source>
        <dbReference type="ARBA" id="ARBA00023002"/>
    </source>
</evidence>
<dbReference type="PATRIC" id="fig|1094557.3.peg.26"/>
<evidence type="ECO:0000313" key="4">
    <source>
        <dbReference type="EMBL" id="EJF91801.1"/>
    </source>
</evidence>
<keyword evidence="5" id="KW-1185">Reference proteome</keyword>
<proteinExistence type="predicted"/>
<dbReference type="eggNOG" id="COG1304">
    <property type="taxonomic scope" value="Bacteria"/>
</dbReference>
<dbReference type="Gene3D" id="3.20.20.70">
    <property type="entry name" value="Aldolase class I"/>
    <property type="match status" value="1"/>
</dbReference>